<protein>
    <submittedName>
        <fullName evidence="3">Putative lipoprotein</fullName>
    </submittedName>
</protein>
<dbReference type="AlphaFoldDB" id="W0SEP7"/>
<dbReference type="KEGG" id="shd:SUTH_01719"/>
<feature type="chain" id="PRO_5004795339" evidence="1">
    <location>
        <begin position="25"/>
        <end position="206"/>
    </location>
</feature>
<evidence type="ECO:0000256" key="1">
    <source>
        <dbReference type="SAM" id="SignalP"/>
    </source>
</evidence>
<dbReference type="HOGENOM" id="CLU_091341_1_0_4"/>
<dbReference type="EMBL" id="AP012547">
    <property type="protein sequence ID" value="BAO29511.1"/>
    <property type="molecule type" value="Genomic_DNA"/>
</dbReference>
<dbReference type="OrthoDB" id="5568302at2"/>
<dbReference type="Proteomes" id="UP000031637">
    <property type="component" value="Chromosome"/>
</dbReference>
<accession>W0SEP7</accession>
<sequence>MMKWGIPILAGMLLAACGGNVRTAAETARYDLGDHTDKSTATWSGARIPIATVDVQSASWLANQSMHFRLAYAEPLRRQSYAESRWAAPPAELLERVLRRRVVFGQPDFSGSGCRLHLVLDELEQRFDDAQASRIVLEVRAVLTPVRGADILSKRAFLIQRPAAAATARGGVAAARDAVQGLADELGVWLDETAREKPAIVERCRT</sequence>
<organism evidence="3 4">
    <name type="scientific">Sulfuritalea hydrogenivorans sk43H</name>
    <dbReference type="NCBI Taxonomy" id="1223802"/>
    <lineage>
        <taxon>Bacteria</taxon>
        <taxon>Pseudomonadati</taxon>
        <taxon>Pseudomonadota</taxon>
        <taxon>Betaproteobacteria</taxon>
        <taxon>Nitrosomonadales</taxon>
        <taxon>Sterolibacteriaceae</taxon>
        <taxon>Sulfuritalea</taxon>
    </lineage>
</organism>
<feature type="domain" description="ABC-type transport auxiliary lipoprotein component" evidence="2">
    <location>
        <begin position="56"/>
        <end position="186"/>
    </location>
</feature>
<dbReference type="SUPFAM" id="SSF159594">
    <property type="entry name" value="XCC0632-like"/>
    <property type="match status" value="1"/>
</dbReference>
<evidence type="ECO:0000313" key="3">
    <source>
        <dbReference type="EMBL" id="BAO29511.1"/>
    </source>
</evidence>
<feature type="signal peptide" evidence="1">
    <location>
        <begin position="1"/>
        <end position="24"/>
    </location>
</feature>
<evidence type="ECO:0000313" key="4">
    <source>
        <dbReference type="Proteomes" id="UP000031637"/>
    </source>
</evidence>
<gene>
    <name evidence="3" type="ORF">SUTH_01719</name>
</gene>
<dbReference type="STRING" id="1223802.SUTH_01719"/>
<proteinExistence type="predicted"/>
<evidence type="ECO:0000259" key="2">
    <source>
        <dbReference type="Pfam" id="PF03886"/>
    </source>
</evidence>
<dbReference type="Gene3D" id="3.40.50.10610">
    <property type="entry name" value="ABC-type transport auxiliary lipoprotein component"/>
    <property type="match status" value="1"/>
</dbReference>
<keyword evidence="3" id="KW-0449">Lipoprotein</keyword>
<keyword evidence="1" id="KW-0732">Signal</keyword>
<dbReference type="InterPro" id="IPR005586">
    <property type="entry name" value="ABC_trans_aux"/>
</dbReference>
<dbReference type="Pfam" id="PF03886">
    <property type="entry name" value="ABC_trans_aux"/>
    <property type="match status" value="1"/>
</dbReference>
<dbReference type="RefSeq" id="WP_052473457.1">
    <property type="nucleotide sequence ID" value="NZ_AP012547.1"/>
</dbReference>
<keyword evidence="4" id="KW-1185">Reference proteome</keyword>
<dbReference type="PROSITE" id="PS51257">
    <property type="entry name" value="PROKAR_LIPOPROTEIN"/>
    <property type="match status" value="1"/>
</dbReference>
<name>W0SEP7_9PROT</name>
<reference evidence="3 4" key="1">
    <citation type="journal article" date="2014" name="Syst. Appl. Microbiol.">
        <title>Complete genomes of freshwater sulfur oxidizers Sulfuricella denitrificans skB26 and Sulfuritalea hydrogenivorans sk43H: genetic insights into the sulfur oxidation pathway of betaproteobacteria.</title>
        <authorList>
            <person name="Watanabe T."/>
            <person name="Kojima H."/>
            <person name="Fukui M."/>
        </authorList>
    </citation>
    <scope>NUCLEOTIDE SEQUENCE [LARGE SCALE GENOMIC DNA]</scope>
    <source>
        <strain evidence="3">DSM22779</strain>
    </source>
</reference>